<dbReference type="InterPro" id="IPR029312">
    <property type="entry name" value="FANCI_HD2"/>
</dbReference>
<feature type="domain" description="FANCI helical" evidence="2">
    <location>
        <begin position="94"/>
        <end position="219"/>
    </location>
</feature>
<sequence length="294" mass="33697">MRVPMAMYECRSEITKMLQNLLYRPSSESECVMKALIPLTKTFPTLKDMLIINLRKGLYSRDPVLKKMSVCGFLIILKQQGLRGMSVLTQSSSVHENLSLHSQNHSNSSFTVDDESTFIEVLGILKICFTKYEEVKVCLYEGLCDPSIYKDPKLFTSIRVMLWSQMLEHYQENELILPPLNFKEAVVVKGIRAVVKEPLAQLVFVNQRIVTNKLIPGQSESLESVTKNNEFLLDNLPDSLQKQEVFKMMLGTYEALMSYLINSWTVETTDQGRKVALLFSSYLQLFELTKVLLE</sequence>
<dbReference type="Proteomes" id="UP001153148">
    <property type="component" value="Unassembled WGS sequence"/>
</dbReference>
<comment type="caution">
    <text evidence="3">The sequence shown here is derived from an EMBL/GenBank/DDBJ whole genome shotgun (WGS) entry which is preliminary data.</text>
</comment>
<name>A0ABN7NXA2_TIMPD</name>
<dbReference type="PANTHER" id="PTHR21818">
    <property type="entry name" value="BC025462 PROTEIN"/>
    <property type="match status" value="1"/>
</dbReference>
<dbReference type="Pfam" id="PF14680">
    <property type="entry name" value="FANCI_HD2"/>
    <property type="match status" value="1"/>
</dbReference>
<protein>
    <submittedName>
        <fullName evidence="3">Uncharacterized protein</fullName>
    </submittedName>
</protein>
<gene>
    <name evidence="3" type="ORF">TPAB3V08_LOCUS7115</name>
</gene>
<evidence type="ECO:0000259" key="2">
    <source>
        <dbReference type="Pfam" id="PF14680"/>
    </source>
</evidence>
<accession>A0ABN7NXA2</accession>
<dbReference type="InterPro" id="IPR026171">
    <property type="entry name" value="FANCI"/>
</dbReference>
<dbReference type="EMBL" id="CAJPIN010011542">
    <property type="protein sequence ID" value="CAG2060157.1"/>
    <property type="molecule type" value="Genomic_DNA"/>
</dbReference>
<organism evidence="3 4">
    <name type="scientific">Timema podura</name>
    <name type="common">Walking stick</name>
    <dbReference type="NCBI Taxonomy" id="61482"/>
    <lineage>
        <taxon>Eukaryota</taxon>
        <taxon>Metazoa</taxon>
        <taxon>Ecdysozoa</taxon>
        <taxon>Arthropoda</taxon>
        <taxon>Hexapoda</taxon>
        <taxon>Insecta</taxon>
        <taxon>Pterygota</taxon>
        <taxon>Neoptera</taxon>
        <taxon>Polyneoptera</taxon>
        <taxon>Phasmatodea</taxon>
        <taxon>Timematodea</taxon>
        <taxon>Timematoidea</taxon>
        <taxon>Timematidae</taxon>
        <taxon>Timema</taxon>
    </lineage>
</organism>
<feature type="domain" description="FANCI solenoid 2" evidence="1">
    <location>
        <begin position="3"/>
        <end position="74"/>
    </location>
</feature>
<reference evidence="3" key="1">
    <citation type="submission" date="2021-03" db="EMBL/GenBank/DDBJ databases">
        <authorList>
            <person name="Tran Van P."/>
        </authorList>
    </citation>
    <scope>NUCLEOTIDE SEQUENCE</scope>
</reference>
<evidence type="ECO:0000259" key="1">
    <source>
        <dbReference type="Pfam" id="PF14676"/>
    </source>
</evidence>
<keyword evidence="4" id="KW-1185">Reference proteome</keyword>
<dbReference type="PANTHER" id="PTHR21818:SF0">
    <property type="entry name" value="FANCONI ANEMIA GROUP I PROTEIN"/>
    <property type="match status" value="1"/>
</dbReference>
<proteinExistence type="predicted"/>
<evidence type="ECO:0000313" key="4">
    <source>
        <dbReference type="Proteomes" id="UP001153148"/>
    </source>
</evidence>
<dbReference type="InterPro" id="IPR029315">
    <property type="entry name" value="FANCI_S2"/>
</dbReference>
<dbReference type="Pfam" id="PF14676">
    <property type="entry name" value="FANCI_S2"/>
    <property type="match status" value="1"/>
</dbReference>
<evidence type="ECO:0000313" key="3">
    <source>
        <dbReference type="EMBL" id="CAG2060157.1"/>
    </source>
</evidence>